<organism evidence="4 5">
    <name type="scientific">Marinimicrobium koreense</name>
    <dbReference type="NCBI Taxonomy" id="306545"/>
    <lineage>
        <taxon>Bacteria</taxon>
        <taxon>Pseudomonadati</taxon>
        <taxon>Pseudomonadota</taxon>
        <taxon>Gammaproteobacteria</taxon>
        <taxon>Cellvibrionales</taxon>
        <taxon>Cellvibrionaceae</taxon>
        <taxon>Marinimicrobium</taxon>
    </lineage>
</organism>
<proteinExistence type="predicted"/>
<dbReference type="EMBL" id="RJUK01000001">
    <property type="protein sequence ID" value="ROQ19949.1"/>
    <property type="molecule type" value="Genomic_DNA"/>
</dbReference>
<dbReference type="SMART" id="SM00073">
    <property type="entry name" value="HPT"/>
    <property type="match status" value="1"/>
</dbReference>
<evidence type="ECO:0000259" key="3">
    <source>
        <dbReference type="PROSITE" id="PS50894"/>
    </source>
</evidence>
<dbReference type="GO" id="GO:0043424">
    <property type="term" value="F:protein histidine kinase binding"/>
    <property type="evidence" value="ECO:0007669"/>
    <property type="project" value="InterPro"/>
</dbReference>
<dbReference type="InterPro" id="IPR008207">
    <property type="entry name" value="Sig_transdc_His_kin_Hpt_dom"/>
</dbReference>
<dbReference type="InterPro" id="IPR045871">
    <property type="entry name" value="AHP1-5/YPD1"/>
</dbReference>
<dbReference type="GO" id="GO:0009927">
    <property type="term" value="F:histidine phosphotransfer kinase activity"/>
    <property type="evidence" value="ECO:0007669"/>
    <property type="project" value="InterPro"/>
</dbReference>
<feature type="modified residue" description="Phosphohistidine" evidence="2">
    <location>
        <position position="58"/>
    </location>
</feature>
<dbReference type="Gene3D" id="1.20.120.160">
    <property type="entry name" value="HPT domain"/>
    <property type="match status" value="1"/>
</dbReference>
<dbReference type="PROSITE" id="PS50894">
    <property type="entry name" value="HPT"/>
    <property type="match status" value="1"/>
</dbReference>
<protein>
    <submittedName>
        <fullName evidence="4">HPt (Histidine-containing phosphotransfer) domain-containing protein</fullName>
    </submittedName>
</protein>
<dbReference type="RefSeq" id="WP_024459972.1">
    <property type="nucleotide sequence ID" value="NZ_JBHYFO010000020.1"/>
</dbReference>
<gene>
    <name evidence="4" type="ORF">EDC38_0540</name>
</gene>
<dbReference type="GO" id="GO:0000160">
    <property type="term" value="P:phosphorelay signal transduction system"/>
    <property type="evidence" value="ECO:0007669"/>
    <property type="project" value="UniProtKB-KW"/>
</dbReference>
<comment type="caution">
    <text evidence="4">The sequence shown here is derived from an EMBL/GenBank/DDBJ whole genome shotgun (WGS) entry which is preliminary data.</text>
</comment>
<dbReference type="PANTHER" id="PTHR28242:SF52">
    <property type="entry name" value="PHOSPHORELAY INTERMEDIATE PROTEIN YPD1"/>
    <property type="match status" value="1"/>
</dbReference>
<dbReference type="CDD" id="cd00088">
    <property type="entry name" value="HPT"/>
    <property type="match status" value="1"/>
</dbReference>
<dbReference type="GO" id="GO:0005737">
    <property type="term" value="C:cytoplasm"/>
    <property type="evidence" value="ECO:0007669"/>
    <property type="project" value="TreeGrafter"/>
</dbReference>
<keyword evidence="5" id="KW-1185">Reference proteome</keyword>
<dbReference type="OrthoDB" id="9131849at2"/>
<feature type="domain" description="HPt" evidence="3">
    <location>
        <begin position="19"/>
        <end position="112"/>
    </location>
</feature>
<accession>A0A3N1NVQ7</accession>
<dbReference type="SUPFAM" id="SSF47226">
    <property type="entry name" value="Histidine-containing phosphotransfer domain, HPT domain"/>
    <property type="match status" value="1"/>
</dbReference>
<dbReference type="PANTHER" id="PTHR28242">
    <property type="entry name" value="PHOSPHORELAY INTERMEDIATE PROTEIN YPD1"/>
    <property type="match status" value="1"/>
</dbReference>
<evidence type="ECO:0000313" key="4">
    <source>
        <dbReference type="EMBL" id="ROQ19949.1"/>
    </source>
</evidence>
<evidence type="ECO:0000313" key="5">
    <source>
        <dbReference type="Proteomes" id="UP000273643"/>
    </source>
</evidence>
<evidence type="ECO:0000256" key="1">
    <source>
        <dbReference type="ARBA" id="ARBA00023012"/>
    </source>
</evidence>
<evidence type="ECO:0000256" key="2">
    <source>
        <dbReference type="PROSITE-ProRule" id="PRU00110"/>
    </source>
</evidence>
<reference evidence="4 5" key="1">
    <citation type="submission" date="2018-11" db="EMBL/GenBank/DDBJ databases">
        <title>Genomic Encyclopedia of Type Strains, Phase IV (KMG-IV): sequencing the most valuable type-strain genomes for metagenomic binning, comparative biology and taxonomic classification.</title>
        <authorList>
            <person name="Goeker M."/>
        </authorList>
    </citation>
    <scope>NUCLEOTIDE SEQUENCE [LARGE SCALE GENOMIC DNA]</scope>
    <source>
        <strain evidence="4 5">DSM 16974</strain>
    </source>
</reference>
<dbReference type="AlphaFoldDB" id="A0A3N1NVQ7"/>
<dbReference type="InterPro" id="IPR036641">
    <property type="entry name" value="HPT_dom_sf"/>
</dbReference>
<name>A0A3N1NVQ7_9GAMM</name>
<keyword evidence="2" id="KW-0597">Phosphoprotein</keyword>
<dbReference type="Pfam" id="PF01627">
    <property type="entry name" value="Hpt"/>
    <property type="match status" value="1"/>
</dbReference>
<dbReference type="Proteomes" id="UP000273643">
    <property type="component" value="Unassembled WGS sequence"/>
</dbReference>
<keyword evidence="1" id="KW-0902">Two-component regulatory system</keyword>
<sequence>MSSETHLNREVLTTLQEVMDDQFPVLINTFLTDSEERIRQLQRALAAQDSDTVWRQAHSFKGSCNNLGAERLADLCQEMESRGRASDIDGLEQQLVSVQEEFAKLKVTLNSFAG</sequence>